<organism evidence="10 11">
    <name type="scientific">Shigella dysenteriae WRSd3</name>
    <dbReference type="NCBI Taxonomy" id="1401327"/>
    <lineage>
        <taxon>Bacteria</taxon>
        <taxon>Pseudomonadati</taxon>
        <taxon>Pseudomonadota</taxon>
        <taxon>Gammaproteobacteria</taxon>
        <taxon>Enterobacterales</taxon>
        <taxon>Enterobacteriaceae</taxon>
        <taxon>Shigella</taxon>
    </lineage>
</organism>
<feature type="transmembrane region" description="Helical" evidence="8">
    <location>
        <begin position="177"/>
        <end position="196"/>
    </location>
</feature>
<dbReference type="PANTHER" id="PTHR34390">
    <property type="entry name" value="UPF0442 PROTEIN YJJB-RELATED"/>
    <property type="match status" value="1"/>
</dbReference>
<evidence type="ECO:0000256" key="8">
    <source>
        <dbReference type="SAM" id="Phobius"/>
    </source>
</evidence>
<evidence type="ECO:0000313" key="10">
    <source>
        <dbReference type="EMBL" id="ESU77903.1"/>
    </source>
</evidence>
<protein>
    <submittedName>
        <fullName evidence="10">Threonine/Serine Exporter</fullName>
    </submittedName>
</protein>
<evidence type="ECO:0000256" key="6">
    <source>
        <dbReference type="ARBA" id="ARBA00034125"/>
    </source>
</evidence>
<evidence type="ECO:0000256" key="7">
    <source>
        <dbReference type="ARBA" id="ARBA00038684"/>
    </source>
</evidence>
<dbReference type="InterPro" id="IPR010619">
    <property type="entry name" value="ThrE-like_N"/>
</dbReference>
<evidence type="ECO:0000256" key="5">
    <source>
        <dbReference type="ARBA" id="ARBA00023136"/>
    </source>
</evidence>
<keyword evidence="4 8" id="KW-1133">Transmembrane helix</keyword>
<dbReference type="GO" id="GO:0005886">
    <property type="term" value="C:plasma membrane"/>
    <property type="evidence" value="ECO:0007669"/>
    <property type="project" value="UniProtKB-SubCell"/>
</dbReference>
<feature type="non-terminal residue" evidence="10">
    <location>
        <position position="1"/>
    </location>
</feature>
<sequence>YTKSVSWQHHQQQRAVTRLCIQCGLFLLQHGAESALVDELSSRLGRALGMDSVESSISSNAIVLTTIKDGQCLTSTRKNHDRGINMHVVTEVQHIVILAEHHLLDYKGVEKRFSQIQPLRYPRWLVALMVGLSCACFCKLNKGGWDGAVITFFASTAAMYIRQLLAQRHLHPQINICLTAFAATTISGLLLQLPTFSNTPTIAMAASVLLLVPGFPLINAVADMFKGHINTGLARWAIASLLTLATCVGVVMALTIWGLRGWV</sequence>
<feature type="domain" description="Threonine/serine exporter-like N-terminal" evidence="9">
    <location>
        <begin position="18"/>
        <end position="256"/>
    </location>
</feature>
<evidence type="ECO:0000259" key="9">
    <source>
        <dbReference type="Pfam" id="PF06738"/>
    </source>
</evidence>
<reference evidence="10 11" key="1">
    <citation type="submission" date="2013-10" db="EMBL/GenBank/DDBJ databases">
        <title>Draft genomes and the virulence plasmids of Sd1617 vaccine constructs: WRSd3 and WRSd5.</title>
        <authorList>
            <person name="Aksomboon Vongsawan A."/>
            <person name="Venkatesan M.M."/>
            <person name="Vaisvil B."/>
            <person name="Emel G."/>
            <person name="Kepatral V."/>
            <person name="Sethabutr O."/>
            <person name="Serichantalergs O."/>
            <person name="Mason C."/>
        </authorList>
    </citation>
    <scope>NUCLEOTIDE SEQUENCE [LARGE SCALE GENOMIC DNA]</scope>
    <source>
        <strain evidence="10 11">WRSd3</strain>
    </source>
</reference>
<comment type="similarity">
    <text evidence="6">Belongs to the ThrE exporter (TC 2.A.79) family.</text>
</comment>
<dbReference type="Proteomes" id="UP000017944">
    <property type="component" value="Unassembled WGS sequence"/>
</dbReference>
<comment type="subcellular location">
    <subcellularLocation>
        <location evidence="1">Cell membrane</location>
        <topology evidence="1">Multi-pass membrane protein</topology>
    </subcellularLocation>
</comment>
<evidence type="ECO:0000313" key="11">
    <source>
        <dbReference type="Proteomes" id="UP000017944"/>
    </source>
</evidence>
<evidence type="ECO:0000256" key="4">
    <source>
        <dbReference type="ARBA" id="ARBA00022989"/>
    </source>
</evidence>
<evidence type="ECO:0000256" key="2">
    <source>
        <dbReference type="ARBA" id="ARBA00022475"/>
    </source>
</evidence>
<dbReference type="GO" id="GO:0022857">
    <property type="term" value="F:transmembrane transporter activity"/>
    <property type="evidence" value="ECO:0007669"/>
    <property type="project" value="InterPro"/>
</dbReference>
<comment type="caution">
    <text evidence="10">The sequence shown here is derived from an EMBL/GenBank/DDBJ whole genome shotgun (WGS) entry which is preliminary data.</text>
</comment>
<dbReference type="InterPro" id="IPR050539">
    <property type="entry name" value="ThrE_Dicarb/AminoAcid_Exp"/>
</dbReference>
<dbReference type="EMBL" id="AXUT01000292">
    <property type="protein sequence ID" value="ESU77903.1"/>
    <property type="molecule type" value="Genomic_DNA"/>
</dbReference>
<comment type="subunit">
    <text evidence="7">The transporter is composed of YjjB and YjjP.</text>
</comment>
<dbReference type="GO" id="GO:0015744">
    <property type="term" value="P:succinate transport"/>
    <property type="evidence" value="ECO:0007669"/>
    <property type="project" value="TreeGrafter"/>
</dbReference>
<accession>A0A090NWK1</accession>
<dbReference type="PATRIC" id="fig|1401327.3.peg.3062"/>
<keyword evidence="2" id="KW-1003">Cell membrane</keyword>
<dbReference type="AlphaFoldDB" id="A0A090NWK1"/>
<evidence type="ECO:0000256" key="3">
    <source>
        <dbReference type="ARBA" id="ARBA00022692"/>
    </source>
</evidence>
<keyword evidence="3 8" id="KW-0812">Transmembrane</keyword>
<feature type="transmembrane region" description="Helical" evidence="8">
    <location>
        <begin position="233"/>
        <end position="259"/>
    </location>
</feature>
<dbReference type="PANTHER" id="PTHR34390:SF2">
    <property type="entry name" value="SUCCINATE TRANSPORTER SUBUNIT YJJP-RELATED"/>
    <property type="match status" value="1"/>
</dbReference>
<dbReference type="Pfam" id="PF06738">
    <property type="entry name" value="ThrE"/>
    <property type="match status" value="1"/>
</dbReference>
<name>A0A090NWK1_SHIDY</name>
<evidence type="ECO:0000256" key="1">
    <source>
        <dbReference type="ARBA" id="ARBA00004651"/>
    </source>
</evidence>
<gene>
    <name evidence="10" type="ORF">WRSd3_03303</name>
</gene>
<proteinExistence type="inferred from homology"/>
<keyword evidence="5 8" id="KW-0472">Membrane</keyword>
<feature type="transmembrane region" description="Helical" evidence="8">
    <location>
        <begin position="202"/>
        <end position="221"/>
    </location>
</feature>